<organism evidence="2 3">
    <name type="scientific">Trichodelitschia bisporula</name>
    <dbReference type="NCBI Taxonomy" id="703511"/>
    <lineage>
        <taxon>Eukaryota</taxon>
        <taxon>Fungi</taxon>
        <taxon>Dikarya</taxon>
        <taxon>Ascomycota</taxon>
        <taxon>Pezizomycotina</taxon>
        <taxon>Dothideomycetes</taxon>
        <taxon>Dothideomycetes incertae sedis</taxon>
        <taxon>Phaeotrichales</taxon>
        <taxon>Phaeotrichaceae</taxon>
        <taxon>Trichodelitschia</taxon>
    </lineage>
</organism>
<dbReference type="SUPFAM" id="SSF89009">
    <property type="entry name" value="GAT-like domain"/>
    <property type="match status" value="1"/>
</dbReference>
<gene>
    <name evidence="2" type="ORF">EJ06DRAFT_549696</name>
</gene>
<protein>
    <submittedName>
        <fullName evidence="2">Uncharacterized protein</fullName>
    </submittedName>
</protein>
<dbReference type="AlphaFoldDB" id="A0A6G1HUL5"/>
<dbReference type="EMBL" id="ML996697">
    <property type="protein sequence ID" value="KAF2399692.1"/>
    <property type="molecule type" value="Genomic_DNA"/>
</dbReference>
<reference evidence="2" key="1">
    <citation type="journal article" date="2020" name="Stud. Mycol.">
        <title>101 Dothideomycetes genomes: a test case for predicting lifestyles and emergence of pathogens.</title>
        <authorList>
            <person name="Haridas S."/>
            <person name="Albert R."/>
            <person name="Binder M."/>
            <person name="Bloem J."/>
            <person name="Labutti K."/>
            <person name="Salamov A."/>
            <person name="Andreopoulos B."/>
            <person name="Baker S."/>
            <person name="Barry K."/>
            <person name="Bills G."/>
            <person name="Bluhm B."/>
            <person name="Cannon C."/>
            <person name="Castanera R."/>
            <person name="Culley D."/>
            <person name="Daum C."/>
            <person name="Ezra D."/>
            <person name="Gonzalez J."/>
            <person name="Henrissat B."/>
            <person name="Kuo A."/>
            <person name="Liang C."/>
            <person name="Lipzen A."/>
            <person name="Lutzoni F."/>
            <person name="Magnuson J."/>
            <person name="Mondo S."/>
            <person name="Nolan M."/>
            <person name="Ohm R."/>
            <person name="Pangilinan J."/>
            <person name="Park H.-J."/>
            <person name="Ramirez L."/>
            <person name="Alfaro M."/>
            <person name="Sun H."/>
            <person name="Tritt A."/>
            <person name="Yoshinaga Y."/>
            <person name="Zwiers L.-H."/>
            <person name="Turgeon B."/>
            <person name="Goodwin S."/>
            <person name="Spatafora J."/>
            <person name="Crous P."/>
            <person name="Grigoriev I."/>
        </authorList>
    </citation>
    <scope>NUCLEOTIDE SEQUENCE</scope>
    <source>
        <strain evidence="2">CBS 262.69</strain>
    </source>
</reference>
<proteinExistence type="predicted"/>
<dbReference type="Proteomes" id="UP000799640">
    <property type="component" value="Unassembled WGS sequence"/>
</dbReference>
<feature type="compositionally biased region" description="Low complexity" evidence="1">
    <location>
        <begin position="1"/>
        <end position="12"/>
    </location>
</feature>
<feature type="compositionally biased region" description="Low complexity" evidence="1">
    <location>
        <begin position="23"/>
        <end position="38"/>
    </location>
</feature>
<keyword evidence="3" id="KW-1185">Reference proteome</keyword>
<feature type="compositionally biased region" description="Basic and acidic residues" evidence="1">
    <location>
        <begin position="374"/>
        <end position="405"/>
    </location>
</feature>
<evidence type="ECO:0000313" key="3">
    <source>
        <dbReference type="Proteomes" id="UP000799640"/>
    </source>
</evidence>
<feature type="compositionally biased region" description="Basic residues" evidence="1">
    <location>
        <begin position="406"/>
        <end position="416"/>
    </location>
</feature>
<feature type="region of interest" description="Disordered" evidence="1">
    <location>
        <begin position="1"/>
        <end position="38"/>
    </location>
</feature>
<sequence length="429" mass="48356">MAESLPTMDLTTMPPPPAPTHPPLSSALPPSTPGTTTSSALEKTIAFEARNIPLPLSTYNDTAYTTTASHAYASSCRGTVQLDDVYTPADPYAARSGIEAHRIFWPPTLPSPWELAKRTEEARTTARLLRDIIPYSALPEDPLVREFVLRTRAARDSMDRYMSTVAAKRNAIASVNMHLVRGVVEAREELEIALGHYERAVGWGGAVGERPLVAGEGSEVGTTEEGERHVKPLPPPVELEKRIHEALISAWLLHDMVQTDDAVQLAHDELAKEFAERCLAARTSMEDYIACVTRGNLLIKAETLSDMFMARQELDTALAAYEHGRIGDELERATDGERREEAQSLELEQHLERMKKQEARAQLEQQLRIQEKQDLEERQREYVVSEEEKQDWEERPSRWPEPEKKKQSKPKPKLPGRKSFLSSLCCWRF</sequence>
<evidence type="ECO:0000313" key="2">
    <source>
        <dbReference type="EMBL" id="KAF2399692.1"/>
    </source>
</evidence>
<name>A0A6G1HUL5_9PEZI</name>
<feature type="region of interest" description="Disordered" evidence="1">
    <location>
        <begin position="374"/>
        <end position="418"/>
    </location>
</feature>
<evidence type="ECO:0000256" key="1">
    <source>
        <dbReference type="SAM" id="MobiDB-lite"/>
    </source>
</evidence>
<accession>A0A6G1HUL5</accession>
<feature type="compositionally biased region" description="Pro residues" evidence="1">
    <location>
        <begin position="13"/>
        <end position="22"/>
    </location>
</feature>